<gene>
    <name evidence="1" type="ORF">VTK73DRAFT_1621</name>
</gene>
<name>A0ABR3X8N1_9PEZI</name>
<evidence type="ECO:0000313" key="1">
    <source>
        <dbReference type="EMBL" id="KAL1872311.1"/>
    </source>
</evidence>
<accession>A0ABR3X8N1</accession>
<evidence type="ECO:0000313" key="2">
    <source>
        <dbReference type="Proteomes" id="UP001586593"/>
    </source>
</evidence>
<dbReference type="EMBL" id="JAZHXJ010000140">
    <property type="protein sequence ID" value="KAL1872311.1"/>
    <property type="molecule type" value="Genomic_DNA"/>
</dbReference>
<dbReference type="Proteomes" id="UP001586593">
    <property type="component" value="Unassembled WGS sequence"/>
</dbReference>
<comment type="caution">
    <text evidence="1">The sequence shown here is derived from an EMBL/GenBank/DDBJ whole genome shotgun (WGS) entry which is preliminary data.</text>
</comment>
<organism evidence="1 2">
    <name type="scientific">Phialemonium thermophilum</name>
    <dbReference type="NCBI Taxonomy" id="223376"/>
    <lineage>
        <taxon>Eukaryota</taxon>
        <taxon>Fungi</taxon>
        <taxon>Dikarya</taxon>
        <taxon>Ascomycota</taxon>
        <taxon>Pezizomycotina</taxon>
        <taxon>Sordariomycetes</taxon>
        <taxon>Sordariomycetidae</taxon>
        <taxon>Cephalothecales</taxon>
        <taxon>Cephalothecaceae</taxon>
        <taxon>Phialemonium</taxon>
    </lineage>
</organism>
<protein>
    <submittedName>
        <fullName evidence="1">Uncharacterized protein</fullName>
    </submittedName>
</protein>
<proteinExistence type="predicted"/>
<reference evidence="1 2" key="1">
    <citation type="journal article" date="2024" name="Commun. Biol.">
        <title>Comparative genomic analysis of thermophilic fungi reveals convergent evolutionary adaptations and gene losses.</title>
        <authorList>
            <person name="Steindorff A.S."/>
            <person name="Aguilar-Pontes M.V."/>
            <person name="Robinson A.J."/>
            <person name="Andreopoulos B."/>
            <person name="LaButti K."/>
            <person name="Kuo A."/>
            <person name="Mondo S."/>
            <person name="Riley R."/>
            <person name="Otillar R."/>
            <person name="Haridas S."/>
            <person name="Lipzen A."/>
            <person name="Grimwood J."/>
            <person name="Schmutz J."/>
            <person name="Clum A."/>
            <person name="Reid I.D."/>
            <person name="Moisan M.C."/>
            <person name="Butler G."/>
            <person name="Nguyen T.T.M."/>
            <person name="Dewar K."/>
            <person name="Conant G."/>
            <person name="Drula E."/>
            <person name="Henrissat B."/>
            <person name="Hansel C."/>
            <person name="Singer S."/>
            <person name="Hutchinson M.I."/>
            <person name="de Vries R.P."/>
            <person name="Natvig D.O."/>
            <person name="Powell A.J."/>
            <person name="Tsang A."/>
            <person name="Grigoriev I.V."/>
        </authorList>
    </citation>
    <scope>NUCLEOTIDE SEQUENCE [LARGE SCALE GENOMIC DNA]</scope>
    <source>
        <strain evidence="1 2">ATCC 24622</strain>
    </source>
</reference>
<sequence length="73" mass="8179">MVASCEGQIEATEYLEQQATPDCSMMKPKGIIKEEMINGQGPRNTGYREVFVRPVSLAWPESRTPEVPPLRIS</sequence>
<keyword evidence="2" id="KW-1185">Reference proteome</keyword>